<evidence type="ECO:0000256" key="2">
    <source>
        <dbReference type="SAM" id="MobiDB-lite"/>
    </source>
</evidence>
<comment type="caution">
    <text evidence="3">The sequence shown here is derived from an EMBL/GenBank/DDBJ whole genome shotgun (WGS) entry which is preliminary data.</text>
</comment>
<dbReference type="Proteomes" id="UP000475666">
    <property type="component" value="Unassembled WGS sequence"/>
</dbReference>
<dbReference type="EMBL" id="JAAGMQ010000049">
    <property type="protein sequence ID" value="NEC31963.1"/>
    <property type="molecule type" value="Genomic_DNA"/>
</dbReference>
<feature type="compositionally biased region" description="Basic and acidic residues" evidence="2">
    <location>
        <begin position="1"/>
        <end position="12"/>
    </location>
</feature>
<feature type="region of interest" description="Disordered" evidence="2">
    <location>
        <begin position="1"/>
        <end position="78"/>
    </location>
</feature>
<feature type="compositionally biased region" description="Basic and acidic residues" evidence="2">
    <location>
        <begin position="20"/>
        <end position="45"/>
    </location>
</feature>
<feature type="compositionally biased region" description="Low complexity" evidence="2">
    <location>
        <begin position="149"/>
        <end position="162"/>
    </location>
</feature>
<proteinExistence type="predicted"/>
<gene>
    <name evidence="3" type="ORF">G3I66_01990</name>
</gene>
<keyword evidence="1" id="KW-0175">Coiled coil</keyword>
<feature type="coiled-coil region" evidence="1">
    <location>
        <begin position="367"/>
        <end position="408"/>
    </location>
</feature>
<dbReference type="RefSeq" id="WP_164270508.1">
    <property type="nucleotide sequence ID" value="NZ_JAAGMQ010000049.1"/>
</dbReference>
<feature type="compositionally biased region" description="Basic and acidic residues" evidence="2">
    <location>
        <begin position="61"/>
        <end position="77"/>
    </location>
</feature>
<organism evidence="3 4">
    <name type="scientific">Streptomyces rubrogriseus</name>
    <dbReference type="NCBI Taxonomy" id="194673"/>
    <lineage>
        <taxon>Bacteria</taxon>
        <taxon>Bacillati</taxon>
        <taxon>Actinomycetota</taxon>
        <taxon>Actinomycetes</taxon>
        <taxon>Kitasatosporales</taxon>
        <taxon>Streptomycetaceae</taxon>
        <taxon>Streptomyces</taxon>
        <taxon>Streptomyces violaceoruber group</taxon>
    </lineage>
</organism>
<feature type="non-terminal residue" evidence="3">
    <location>
        <position position="1"/>
    </location>
</feature>
<protein>
    <submittedName>
        <fullName evidence="3">Uncharacterized protein</fullName>
    </submittedName>
</protein>
<feature type="compositionally biased region" description="Basic and acidic residues" evidence="2">
    <location>
        <begin position="165"/>
        <end position="202"/>
    </location>
</feature>
<sequence>EAAAAKGRERVAAAEAAAAEEDRLRREAEAAAEADRRRRLEEEARPPVVEATATPAGVEEEAARTAVEEEEEARTAVEEVTLTPEARAARDARLAELATLFTPSGRTRRGSDLDVRPDHADLTRRGSDSGIRYAEFGTGTWERTDTTGDDTATTATEEAAPPAEEEARRSEERAAADTRAEVRSDRLKAVAENADQGKRLLDPTDALAKGVQAPTAAGLGQEATEMAANAPKPDTGGGSGAEALKHDASATGVSGASLSAVTELLSFGASVADSFRNLRTALNKGSGAGYHNAHKKGKTKATDAGVSVLSTGANSGTIAKEAVKLQGVASTAASAEASGVLSGVAGVAKSVRAAFKSKGAIEKIHGLRQLQKANEAHSKRLLRLEAEANTAELNARFAREAVERARNDREGRTEDQWAAGIRTAGAAYEQAALIEARAKADFLSNARDLEDLNFATSLAKSRKVSQAAKELGGGFVGEGLKGAGGIATVAIVATGALASNPAGWITAAVGAGLVLTTAAYKGGSAAYGRFQEAHHPELYTPEGEPIPTAKDAGDSLLHAMKFWKKITRYKRQLAAHKIYNMVSRENTDPALRASALQLLTLIKAGHTDHKMDEAEWEASLRQPAKKAEWIKEITDQLASS</sequence>
<name>A0A6G3T5V7_9ACTN</name>
<feature type="region of interest" description="Disordered" evidence="2">
    <location>
        <begin position="104"/>
        <end position="203"/>
    </location>
</feature>
<reference evidence="3 4" key="1">
    <citation type="submission" date="2020-01" db="EMBL/GenBank/DDBJ databases">
        <title>Insect and environment-associated Actinomycetes.</title>
        <authorList>
            <person name="Currrie C."/>
            <person name="Chevrette M."/>
            <person name="Carlson C."/>
            <person name="Stubbendieck R."/>
            <person name="Wendt-Pienkowski E."/>
        </authorList>
    </citation>
    <scope>NUCLEOTIDE SEQUENCE [LARGE SCALE GENOMIC DNA]</scope>
    <source>
        <strain evidence="3 4">SID7739</strain>
    </source>
</reference>
<feature type="compositionally biased region" description="Basic and acidic residues" evidence="2">
    <location>
        <begin position="109"/>
        <end position="127"/>
    </location>
</feature>
<evidence type="ECO:0000256" key="1">
    <source>
        <dbReference type="SAM" id="Coils"/>
    </source>
</evidence>
<evidence type="ECO:0000313" key="3">
    <source>
        <dbReference type="EMBL" id="NEC31963.1"/>
    </source>
</evidence>
<dbReference type="AlphaFoldDB" id="A0A6G3T5V7"/>
<accession>A0A6G3T5V7</accession>
<evidence type="ECO:0000313" key="4">
    <source>
        <dbReference type="Proteomes" id="UP000475666"/>
    </source>
</evidence>